<evidence type="ECO:0000259" key="2">
    <source>
        <dbReference type="PROSITE" id="PS50206"/>
    </source>
</evidence>
<feature type="region of interest" description="Disordered" evidence="1">
    <location>
        <begin position="134"/>
        <end position="163"/>
    </location>
</feature>
<dbReference type="AlphaFoldDB" id="A0AAN6MZ16"/>
<feature type="domain" description="Rhodanese" evidence="2">
    <location>
        <begin position="378"/>
        <end position="500"/>
    </location>
</feature>
<protein>
    <submittedName>
        <fullName evidence="3">Tryptophan synthase beta subunit-like PLP-dependent enzyme</fullName>
    </submittedName>
</protein>
<feature type="compositionally biased region" description="Polar residues" evidence="1">
    <location>
        <begin position="154"/>
        <end position="163"/>
    </location>
</feature>
<dbReference type="InterPro" id="IPR036873">
    <property type="entry name" value="Rhodanese-like_dom_sf"/>
</dbReference>
<accession>A0AAN6MZ16</accession>
<dbReference type="InterPro" id="IPR050214">
    <property type="entry name" value="Cys_Synth/Cystath_Beta-Synth"/>
</dbReference>
<dbReference type="PROSITE" id="PS00380">
    <property type="entry name" value="RHODANESE_1"/>
    <property type="match status" value="1"/>
</dbReference>
<dbReference type="CDD" id="cd00158">
    <property type="entry name" value="RHOD"/>
    <property type="match status" value="1"/>
</dbReference>
<dbReference type="SMART" id="SM00450">
    <property type="entry name" value="RHOD"/>
    <property type="match status" value="1"/>
</dbReference>
<evidence type="ECO:0000313" key="4">
    <source>
        <dbReference type="Proteomes" id="UP001303473"/>
    </source>
</evidence>
<dbReference type="FunFam" id="3.40.50.1100:FF:000058">
    <property type="entry name" value="Cysteine synthase B, putative"/>
    <property type="match status" value="1"/>
</dbReference>
<proteinExistence type="predicted"/>
<sequence>MNPNNVYKGADSLRKYFDPDFQPPLPLVEIPDKLNPFRSDGVRIYAKMMTCLPANNVKCLPAINLLESCVKPGQTKRVVEYSSGSTVISMSMAGRVFHDIDDTRAYLSNKTSEAKLKVMQFFGLRLKLFGGPSQPEPLDPRGGIQAAHSEAEESPSTINPNQYGNDANWKAHYRWTGPQLMRQLPEINVLCTGMGTSGTMTGIGTYLKDHKPSVTRVGVCTAAGDRVPGPRSLALMSPIEFPWRNAVDAIEEVGSAPSYSWSMRLSREGLVAGPSSGFNLQGLFQFLEKRKKEGTLQELAGPLGSEIHCVFLCCDLPYQYMDEYFQKLDESHFHPIENRSLTACDLYRYDEAWELPVEEAISRFYTSVFSLRGISSQIKQGVTVLDLRRPEDFALGHLPGATNFPLETLDATMPSPFRDAVILQKQWTELDTLAKGGMAGDSIKGSVVWNKLQAGPVLVVCYDGDTARVATSVLHARNIDACSLKGGVRGLGPDPRVTETNTKSGLNVDVNEVDYTITPPESVVSVGAEGGL</sequence>
<dbReference type="Gene3D" id="3.40.50.1100">
    <property type="match status" value="2"/>
</dbReference>
<dbReference type="Pfam" id="PF00581">
    <property type="entry name" value="Rhodanese"/>
    <property type="match status" value="1"/>
</dbReference>
<evidence type="ECO:0000313" key="3">
    <source>
        <dbReference type="EMBL" id="KAK3936024.1"/>
    </source>
</evidence>
<organism evidence="3 4">
    <name type="scientific">Diplogelasinospora grovesii</name>
    <dbReference type="NCBI Taxonomy" id="303347"/>
    <lineage>
        <taxon>Eukaryota</taxon>
        <taxon>Fungi</taxon>
        <taxon>Dikarya</taxon>
        <taxon>Ascomycota</taxon>
        <taxon>Pezizomycotina</taxon>
        <taxon>Sordariomycetes</taxon>
        <taxon>Sordariomycetidae</taxon>
        <taxon>Sordariales</taxon>
        <taxon>Diplogelasinosporaceae</taxon>
        <taxon>Diplogelasinospora</taxon>
    </lineage>
</organism>
<keyword evidence="4" id="KW-1185">Reference proteome</keyword>
<dbReference type="PANTHER" id="PTHR10314">
    <property type="entry name" value="CYSTATHIONINE BETA-SYNTHASE"/>
    <property type="match status" value="1"/>
</dbReference>
<dbReference type="InterPro" id="IPR036052">
    <property type="entry name" value="TrpB-like_PALP_sf"/>
</dbReference>
<reference evidence="4" key="1">
    <citation type="journal article" date="2023" name="Mol. Phylogenet. Evol.">
        <title>Genome-scale phylogeny and comparative genomics of the fungal order Sordariales.</title>
        <authorList>
            <person name="Hensen N."/>
            <person name="Bonometti L."/>
            <person name="Westerberg I."/>
            <person name="Brannstrom I.O."/>
            <person name="Guillou S."/>
            <person name="Cros-Aarteil S."/>
            <person name="Calhoun S."/>
            <person name="Haridas S."/>
            <person name="Kuo A."/>
            <person name="Mondo S."/>
            <person name="Pangilinan J."/>
            <person name="Riley R."/>
            <person name="LaButti K."/>
            <person name="Andreopoulos B."/>
            <person name="Lipzen A."/>
            <person name="Chen C."/>
            <person name="Yan M."/>
            <person name="Daum C."/>
            <person name="Ng V."/>
            <person name="Clum A."/>
            <person name="Steindorff A."/>
            <person name="Ohm R.A."/>
            <person name="Martin F."/>
            <person name="Silar P."/>
            <person name="Natvig D.O."/>
            <person name="Lalanne C."/>
            <person name="Gautier V."/>
            <person name="Ament-Velasquez S.L."/>
            <person name="Kruys A."/>
            <person name="Hutchinson M.I."/>
            <person name="Powell A.J."/>
            <person name="Barry K."/>
            <person name="Miller A.N."/>
            <person name="Grigoriev I.V."/>
            <person name="Debuchy R."/>
            <person name="Gladieux P."/>
            <person name="Hiltunen Thoren M."/>
            <person name="Johannesson H."/>
        </authorList>
    </citation>
    <scope>NUCLEOTIDE SEQUENCE [LARGE SCALE GENOMIC DNA]</scope>
    <source>
        <strain evidence="4">CBS 340.73</strain>
    </source>
</reference>
<dbReference type="EMBL" id="MU853897">
    <property type="protein sequence ID" value="KAK3936024.1"/>
    <property type="molecule type" value="Genomic_DNA"/>
</dbReference>
<dbReference type="Proteomes" id="UP001303473">
    <property type="component" value="Unassembled WGS sequence"/>
</dbReference>
<dbReference type="InterPro" id="IPR001763">
    <property type="entry name" value="Rhodanese-like_dom"/>
</dbReference>
<gene>
    <name evidence="3" type="ORF">QBC46DRAFT_357804</name>
</gene>
<name>A0AAN6MZ16_9PEZI</name>
<dbReference type="InterPro" id="IPR001926">
    <property type="entry name" value="TrpB-like_PALP"/>
</dbReference>
<dbReference type="Pfam" id="PF00291">
    <property type="entry name" value="PALP"/>
    <property type="match status" value="1"/>
</dbReference>
<dbReference type="SUPFAM" id="SSF52821">
    <property type="entry name" value="Rhodanese/Cell cycle control phosphatase"/>
    <property type="match status" value="1"/>
</dbReference>
<dbReference type="GO" id="GO:0004792">
    <property type="term" value="F:thiosulfate-cyanide sulfurtransferase activity"/>
    <property type="evidence" value="ECO:0007669"/>
    <property type="project" value="InterPro"/>
</dbReference>
<dbReference type="SUPFAM" id="SSF53686">
    <property type="entry name" value="Tryptophan synthase beta subunit-like PLP-dependent enzymes"/>
    <property type="match status" value="1"/>
</dbReference>
<evidence type="ECO:0000256" key="1">
    <source>
        <dbReference type="SAM" id="MobiDB-lite"/>
    </source>
</evidence>
<comment type="caution">
    <text evidence="3">The sequence shown here is derived from an EMBL/GenBank/DDBJ whole genome shotgun (WGS) entry which is preliminary data.</text>
</comment>
<dbReference type="InterPro" id="IPR001307">
    <property type="entry name" value="Thiosulphate_STrfase_CS"/>
</dbReference>
<dbReference type="PROSITE" id="PS50206">
    <property type="entry name" value="RHODANESE_3"/>
    <property type="match status" value="1"/>
</dbReference>
<dbReference type="Gene3D" id="3.40.250.10">
    <property type="entry name" value="Rhodanese-like domain"/>
    <property type="match status" value="1"/>
</dbReference>